<dbReference type="InterPro" id="IPR013783">
    <property type="entry name" value="Ig-like_fold"/>
</dbReference>
<dbReference type="Ensembl" id="ENSMMST00000019263.1">
    <property type="protein sequence ID" value="ENSMMSP00000017429.1"/>
    <property type="gene ID" value="ENSMMSG00000013246.1"/>
</dbReference>
<evidence type="ECO:0000313" key="10">
    <source>
        <dbReference type="Proteomes" id="UP000694544"/>
    </source>
</evidence>
<dbReference type="Proteomes" id="UP000694544">
    <property type="component" value="Unplaced"/>
</dbReference>
<dbReference type="FunFam" id="2.60.40.10:FF:000753">
    <property type="entry name" value="Paired immunoglobulin-like type 2 receptor alpha"/>
    <property type="match status" value="1"/>
</dbReference>
<keyword evidence="6" id="KW-0325">Glycoprotein</keyword>
<accession>A0A8C6DJM1</accession>
<protein>
    <recommendedName>
        <fullName evidence="8">Immunoglobulin domain-containing protein</fullName>
    </recommendedName>
</protein>
<dbReference type="PANTHER" id="PTHR15549">
    <property type="entry name" value="PAIRED IMMUNOGLOBULIN-LIKE TYPE 2 RECEPTOR"/>
    <property type="match status" value="1"/>
</dbReference>
<name>A0A8C6DJM1_MOSMO</name>
<keyword evidence="5 7" id="KW-0472">Membrane</keyword>
<dbReference type="InterPro" id="IPR051694">
    <property type="entry name" value="Immunoregulatory_rcpt-like"/>
</dbReference>
<reference evidence="9" key="2">
    <citation type="submission" date="2025-09" db="UniProtKB">
        <authorList>
            <consortium name="Ensembl"/>
        </authorList>
    </citation>
    <scope>IDENTIFICATION</scope>
</reference>
<keyword evidence="4 7" id="KW-1133">Transmembrane helix</keyword>
<feature type="domain" description="Immunoglobulin" evidence="8">
    <location>
        <begin position="4"/>
        <end position="116"/>
    </location>
</feature>
<dbReference type="AlphaFoldDB" id="A0A8C6DJM1"/>
<sequence>MKQPRELSAPKGGSILIPFSFSYSWELAKVPNVRIFWRWKQFHGEFIYNMTPPFTHKNFKNRLFLNWTEREKNGSLRISNLRRQDQSVYFCQVELVTLRDGKKRWQSIEGTKLTITPDTKTTTWGPTTTTITAGLGGSEGKKSSKLWSLTMEPKDGLALASVVLLKIPIVGLTVYLGWKRSKGKWSGTSNLSPR</sequence>
<evidence type="ECO:0000256" key="7">
    <source>
        <dbReference type="SAM" id="Phobius"/>
    </source>
</evidence>
<keyword evidence="10" id="KW-1185">Reference proteome</keyword>
<dbReference type="Gene3D" id="2.60.40.10">
    <property type="entry name" value="Immunoglobulins"/>
    <property type="match status" value="1"/>
</dbReference>
<evidence type="ECO:0000256" key="3">
    <source>
        <dbReference type="ARBA" id="ARBA00022729"/>
    </source>
</evidence>
<keyword evidence="3" id="KW-0732">Signal</keyword>
<evidence type="ECO:0000256" key="5">
    <source>
        <dbReference type="ARBA" id="ARBA00023136"/>
    </source>
</evidence>
<comment type="subcellular location">
    <subcellularLocation>
        <location evidence="1">Membrane</location>
        <topology evidence="1">Single-pass type I membrane protein</topology>
    </subcellularLocation>
</comment>
<evidence type="ECO:0000256" key="2">
    <source>
        <dbReference type="ARBA" id="ARBA00022692"/>
    </source>
</evidence>
<keyword evidence="2 7" id="KW-0812">Transmembrane</keyword>
<reference evidence="9" key="1">
    <citation type="submission" date="2025-08" db="UniProtKB">
        <authorList>
            <consortium name="Ensembl"/>
        </authorList>
    </citation>
    <scope>IDENTIFICATION</scope>
</reference>
<dbReference type="InterPro" id="IPR003599">
    <property type="entry name" value="Ig_sub"/>
</dbReference>
<dbReference type="InterPro" id="IPR036179">
    <property type="entry name" value="Ig-like_dom_sf"/>
</dbReference>
<evidence type="ECO:0000256" key="4">
    <source>
        <dbReference type="ARBA" id="ARBA00022989"/>
    </source>
</evidence>
<dbReference type="GO" id="GO:0042288">
    <property type="term" value="F:MHC class I protein binding"/>
    <property type="evidence" value="ECO:0007669"/>
    <property type="project" value="TreeGrafter"/>
</dbReference>
<organism evidence="9 10">
    <name type="scientific">Moschus moschiferus</name>
    <name type="common">Siberian musk deer</name>
    <name type="synonym">Moschus sibiricus</name>
    <dbReference type="NCBI Taxonomy" id="68415"/>
    <lineage>
        <taxon>Eukaryota</taxon>
        <taxon>Metazoa</taxon>
        <taxon>Chordata</taxon>
        <taxon>Craniata</taxon>
        <taxon>Vertebrata</taxon>
        <taxon>Euteleostomi</taxon>
        <taxon>Mammalia</taxon>
        <taxon>Eutheria</taxon>
        <taxon>Laurasiatheria</taxon>
        <taxon>Artiodactyla</taxon>
        <taxon>Ruminantia</taxon>
        <taxon>Pecora</taxon>
        <taxon>Moschidae</taxon>
        <taxon>Moschus</taxon>
    </lineage>
</organism>
<dbReference type="GO" id="GO:0005886">
    <property type="term" value="C:plasma membrane"/>
    <property type="evidence" value="ECO:0007669"/>
    <property type="project" value="UniProtKB-ARBA"/>
</dbReference>
<evidence type="ECO:0000256" key="6">
    <source>
        <dbReference type="ARBA" id="ARBA00023180"/>
    </source>
</evidence>
<evidence type="ECO:0000259" key="8">
    <source>
        <dbReference type="SMART" id="SM00409"/>
    </source>
</evidence>
<dbReference type="InterPro" id="IPR013106">
    <property type="entry name" value="Ig_V-set"/>
</dbReference>
<proteinExistence type="predicted"/>
<dbReference type="Pfam" id="PF07686">
    <property type="entry name" value="V-set"/>
    <property type="match status" value="1"/>
</dbReference>
<dbReference type="GeneTree" id="ENSGT00390000008831"/>
<evidence type="ECO:0000313" key="9">
    <source>
        <dbReference type="Ensembl" id="ENSMMSP00000017429.1"/>
    </source>
</evidence>
<dbReference type="SMART" id="SM00409">
    <property type="entry name" value="IG"/>
    <property type="match status" value="1"/>
</dbReference>
<dbReference type="SUPFAM" id="SSF48726">
    <property type="entry name" value="Immunoglobulin"/>
    <property type="match status" value="1"/>
</dbReference>
<feature type="transmembrane region" description="Helical" evidence="7">
    <location>
        <begin position="157"/>
        <end position="178"/>
    </location>
</feature>
<dbReference type="PANTHER" id="PTHR15549:SF26">
    <property type="entry name" value="AXIAL BUDDING PATTERN PROTEIN 2-RELATED"/>
    <property type="match status" value="1"/>
</dbReference>
<evidence type="ECO:0000256" key="1">
    <source>
        <dbReference type="ARBA" id="ARBA00004479"/>
    </source>
</evidence>